<dbReference type="PANTHER" id="PTHR41313:SF1">
    <property type="entry name" value="DNA METHYLASE ADENINE-SPECIFIC DOMAIN-CONTAINING PROTEIN"/>
    <property type="match status" value="1"/>
</dbReference>
<name>A0AAE3M7Q5_9BACT</name>
<dbReference type="GO" id="GO:0004386">
    <property type="term" value="F:helicase activity"/>
    <property type="evidence" value="ECO:0007669"/>
    <property type="project" value="UniProtKB-KW"/>
</dbReference>
<dbReference type="GO" id="GO:0006304">
    <property type="term" value="P:DNA modification"/>
    <property type="evidence" value="ECO:0007669"/>
    <property type="project" value="InterPro"/>
</dbReference>
<sequence>MNKKQAYQDNYIAIEEIFKGNKRVPKSWDSEKIKLYTGYGALKEILLDPEKSEQWTKSLEPYKGEVVKLNNLIKENLSAERSDAMLDSLKESVLTSFYTPDALIKNMVEPLKEVLLTGSNHQLKILDPCTGTGNYINSLQDIFKDTSFEITGFEKERVAGWIAKKTTEAKVHLSPFEKIDTLENQEKYHLIVSNIPFGDIAIYDKAYIQSKNPHLKSSLKHIHNYFFAKSIDKLESGGLLAFITSTGVMDAPGNSFIREHLMKNAKLITAQRLPNNTFEGTEVISDIIILQKRSGVIENLNQLTSIEKAFLGSSPIELEGSKDSFFMNDYYKTNSNHIHGQLALGSSYAGRKILTINSDEFGLSKLRASIITDITENFIQPHKINIEEKSGDTSITVLENITETSALNIEFADISPKAFVIKGDTYPIKEVLSNELNGKWNRTHKGWMYPKSREEEIRGSLSEILPQTAEAKEKKEVSNNKLQSEYTINSSLPLSFNLKSVELTSLNLDKELLDLIQGAKSNDIKTLVNVSYQEDYIKGYREETFSLVKLEGEIINSIGIEYTIGYPQRGQRPETIKECIEVNLNAHFKSLDAQEHLQKCAQKEKQLDLFSKPSPVVQPYPVLDENKIRDIKDHSKIGYINLYRKGRIEDLVNNGAIRYIHSNPAIHDYFKKVTGFDLYTSDKPETRAQIIKELTDYRQNQIKDQALKNKPPKPTKSKTKISFTTPKTQKRIEPQESFKTPEEFIQDHVQKNLLKEGNISSYNGRIVKLIKPNDKWELEDVQVSGVRIKRAEGIIDIRYQFEKLQILEHADNPNFQEIDIQRAELNKVYDAFIEKYGDLNSRANASVINHDHYNYELKSLEREEHGVFVKSDIFHRSLLHSDLKNQKDIDNVNDAVSQSINQFGSIKPEFLASLLHKSEGEILSEALKEGIIKPNPVFPKDWNSFNAHQSLDHFKNIKYEFVLPQEFLSGSIQDKITAFEQNPYATDQDITNTLINELKEVLPQRLTIKDIDPVFGERWIDDHIYEKFIQETLEWDYKVKYLEGSDTYHISNNTYYAGGNSDIYDVKCSNGRRVRTSQIFQNAFNDTSTKITYTVDEVTKVDTNAMAEVENNVNKIKEKFKAFINKETGYHAGLERKYFLLQLQNVKNENATIPLNFNQVQHFTPREQQKAATWQIIRDNGGLIDHKVGAGKTLIAAMAAVEMKRMGKVNKPMIIGLKANTEAIYRDIKKAYPTARVLFPTEKNLSPSYRKEFFHRMMNNDYDVIIMTHEQFGKIKPSPNTSEKLIKEEIKNLDIDLEVLNGENQPNKMQIKGLIKRKNSLEVKLRTLQDQMKKDDLPSFDKMGVDHLFVDESHMFKNLQYTTRHFQVAGLSPSDGSNRAFNLLSAVRHIQDHHNGDKGITFLSGTHISNSITEMYLILKYMRPNKLKELRMPTFDAWAKTFALKSTEYEITSSNDIKLKERFRHFIKVPELAKLYNDIAHVVNEYNLKVDKPKKNEILVNIKPTEEQQAFSANLLQFAKTGDPHLIGRTHLTEREEKAKMLIATDLAKKMSIDMRLVDSSEYSVESGSKIPGLCQNIHDYYNKFNDFRGTQIVFSDIGTPTAKLNLYQDIKDRLIEEYGIPSEQIAFVHDYNTDKKKAEFEHKVNEGEIRIALGSTQTIGTGKNIQQRACAMHHLDIPWTPKDYEQRNGRGERQGNWLAKNHNNNTIDTFIYATENSLDGYRFALLGTKQNFIDQIKTSSVSSRTVDEGAGESVSFAELAAAITGKTELLEITKKDKELKSLETKQKVAEDQIKSAGWEIDYHTQQKEIRLKTLATLKTDRNEFQKVFPDLDPYDISDKPIIINNKAYKDFMEVGKEIHTKANQVIQNNPLCGEQQLLSFGKFSVNLESEKDFDNRVVYHLYVKSEQSGMKYTHPDSSGKLTKSHEPLAKVIPGTLLSLNKKMVENNKGIERADNKIHTNERIIKEGAFDYSERINQLKDEIKSLQNQLDSNELHVETVLNEPKTEYSALTK</sequence>
<dbReference type="RefSeq" id="WP_301191919.1">
    <property type="nucleotide sequence ID" value="NZ_JAPDPJ010000051.1"/>
</dbReference>
<keyword evidence="4" id="KW-0067">ATP-binding</keyword>
<dbReference type="InterPro" id="IPR014001">
    <property type="entry name" value="Helicase_ATP-bd"/>
</dbReference>
<organism evidence="4 5">
    <name type="scientific">Plebeiibacterium sediminum</name>
    <dbReference type="NCBI Taxonomy" id="2992112"/>
    <lineage>
        <taxon>Bacteria</taxon>
        <taxon>Pseudomonadati</taxon>
        <taxon>Bacteroidota</taxon>
        <taxon>Bacteroidia</taxon>
        <taxon>Marinilabiliales</taxon>
        <taxon>Marinilabiliaceae</taxon>
        <taxon>Plebeiibacterium</taxon>
    </lineage>
</organism>
<evidence type="ECO:0000313" key="5">
    <source>
        <dbReference type="Proteomes" id="UP001209229"/>
    </source>
</evidence>
<feature type="compositionally biased region" description="Basic residues" evidence="2">
    <location>
        <begin position="710"/>
        <end position="719"/>
    </location>
</feature>
<accession>A0AAE3M7Q5</accession>
<dbReference type="SMART" id="SM00487">
    <property type="entry name" value="DEXDc"/>
    <property type="match status" value="1"/>
</dbReference>
<dbReference type="PROSITE" id="PS51194">
    <property type="entry name" value="HELICASE_CTER"/>
    <property type="match status" value="1"/>
</dbReference>
<dbReference type="SUPFAM" id="SSF53335">
    <property type="entry name" value="S-adenosyl-L-methionine-dependent methyltransferases"/>
    <property type="match status" value="1"/>
</dbReference>
<proteinExistence type="predicted"/>
<keyword evidence="4" id="KW-0378">Hydrolase</keyword>
<dbReference type="GO" id="GO:0009007">
    <property type="term" value="F:site-specific DNA-methyltransferase (adenine-specific) activity"/>
    <property type="evidence" value="ECO:0007669"/>
    <property type="project" value="UniProtKB-EC"/>
</dbReference>
<keyword evidence="1" id="KW-0175">Coiled coil</keyword>
<dbReference type="Proteomes" id="UP001209229">
    <property type="component" value="Unassembled WGS sequence"/>
</dbReference>
<gene>
    <name evidence="4" type="ORF">OM075_17970</name>
</gene>
<dbReference type="InterPro" id="IPR027417">
    <property type="entry name" value="P-loop_NTPase"/>
</dbReference>
<evidence type="ECO:0000256" key="1">
    <source>
        <dbReference type="SAM" id="Coils"/>
    </source>
</evidence>
<evidence type="ECO:0000259" key="3">
    <source>
        <dbReference type="PROSITE" id="PS51194"/>
    </source>
</evidence>
<dbReference type="PANTHER" id="PTHR41313">
    <property type="entry name" value="ADENINE-SPECIFIC METHYLTRANSFERASE"/>
    <property type="match status" value="1"/>
</dbReference>
<protein>
    <submittedName>
        <fullName evidence="4">Helicase-related protein</fullName>
    </submittedName>
</protein>
<dbReference type="SUPFAM" id="SSF52540">
    <property type="entry name" value="P-loop containing nucleoside triphosphate hydrolases"/>
    <property type="match status" value="2"/>
</dbReference>
<dbReference type="Pfam" id="PF07669">
    <property type="entry name" value="Eco57I"/>
    <property type="match status" value="1"/>
</dbReference>
<dbReference type="InterPro" id="IPR001650">
    <property type="entry name" value="Helicase_C-like"/>
</dbReference>
<evidence type="ECO:0000313" key="4">
    <source>
        <dbReference type="EMBL" id="MCW3788360.1"/>
    </source>
</evidence>
<keyword evidence="4" id="KW-0547">Nucleotide-binding</keyword>
<dbReference type="Gene3D" id="3.40.50.300">
    <property type="entry name" value="P-loop containing nucleotide triphosphate hydrolases"/>
    <property type="match status" value="2"/>
</dbReference>
<reference evidence="4" key="1">
    <citation type="submission" date="2022-10" db="EMBL/GenBank/DDBJ databases">
        <authorList>
            <person name="Yu W.X."/>
        </authorList>
    </citation>
    <scope>NUCLEOTIDE SEQUENCE</scope>
    <source>
        <strain evidence="4">AAT</strain>
    </source>
</reference>
<dbReference type="InterPro" id="IPR052933">
    <property type="entry name" value="DNA_Protect_Modify"/>
</dbReference>
<dbReference type="InterPro" id="IPR029063">
    <property type="entry name" value="SAM-dependent_MTases_sf"/>
</dbReference>
<dbReference type="PRINTS" id="PR00507">
    <property type="entry name" value="N12N6MTFRASE"/>
</dbReference>
<dbReference type="SMART" id="SM00490">
    <property type="entry name" value="HELICc"/>
    <property type="match status" value="1"/>
</dbReference>
<dbReference type="EMBL" id="JAPDPJ010000051">
    <property type="protein sequence ID" value="MCW3788360.1"/>
    <property type="molecule type" value="Genomic_DNA"/>
</dbReference>
<dbReference type="InterPro" id="IPR011639">
    <property type="entry name" value="MethylTrfase_TaqI-like_dom"/>
</dbReference>
<dbReference type="Pfam" id="PF00271">
    <property type="entry name" value="Helicase_C"/>
    <property type="match status" value="1"/>
</dbReference>
<keyword evidence="4" id="KW-0347">Helicase</keyword>
<feature type="coiled-coil region" evidence="1">
    <location>
        <begin position="1969"/>
        <end position="2003"/>
    </location>
</feature>
<feature type="region of interest" description="Disordered" evidence="2">
    <location>
        <begin position="707"/>
        <end position="737"/>
    </location>
</feature>
<feature type="domain" description="Helicase C-terminal" evidence="3">
    <location>
        <begin position="1577"/>
        <end position="1741"/>
    </location>
</feature>
<comment type="caution">
    <text evidence="4">The sequence shown here is derived from an EMBL/GenBank/DDBJ whole genome shotgun (WGS) entry which is preliminary data.</text>
</comment>
<keyword evidence="5" id="KW-1185">Reference proteome</keyword>
<evidence type="ECO:0000256" key="2">
    <source>
        <dbReference type="SAM" id="MobiDB-lite"/>
    </source>
</evidence>
<dbReference type="Gene3D" id="3.40.50.150">
    <property type="entry name" value="Vaccinia Virus protein VP39"/>
    <property type="match status" value="1"/>
</dbReference>